<evidence type="ECO:0000256" key="4">
    <source>
        <dbReference type="ARBA" id="ARBA00023125"/>
    </source>
</evidence>
<dbReference type="Gene3D" id="1.10.1740.10">
    <property type="match status" value="1"/>
</dbReference>
<dbReference type="SUPFAM" id="SSF88946">
    <property type="entry name" value="Sigma2 domain of RNA polymerase sigma factors"/>
    <property type="match status" value="1"/>
</dbReference>
<dbReference type="InterPro" id="IPR036388">
    <property type="entry name" value="WH-like_DNA-bd_sf"/>
</dbReference>
<dbReference type="STRING" id="1150600.ADIARSV_1282"/>
<proteinExistence type="inferred from homology"/>
<dbReference type="Proteomes" id="UP000014174">
    <property type="component" value="Unassembled WGS sequence"/>
</dbReference>
<dbReference type="PANTHER" id="PTHR43133:SF8">
    <property type="entry name" value="RNA POLYMERASE SIGMA FACTOR HI_1459-RELATED"/>
    <property type="match status" value="1"/>
</dbReference>
<dbReference type="InterPro" id="IPR014284">
    <property type="entry name" value="RNA_pol_sigma-70_dom"/>
</dbReference>
<evidence type="ECO:0000256" key="2">
    <source>
        <dbReference type="ARBA" id="ARBA00023015"/>
    </source>
</evidence>
<evidence type="ECO:0000313" key="9">
    <source>
        <dbReference type="EMBL" id="EOR95546.1"/>
    </source>
</evidence>
<accession>R9GUZ3</accession>
<dbReference type="InterPro" id="IPR007627">
    <property type="entry name" value="RNA_pol_sigma70_r2"/>
</dbReference>
<dbReference type="EMBL" id="AQPN01000048">
    <property type="protein sequence ID" value="EOR95546.1"/>
    <property type="molecule type" value="Genomic_DNA"/>
</dbReference>
<protein>
    <recommendedName>
        <fullName evidence="6">RNA polymerase sigma factor</fullName>
    </recommendedName>
</protein>
<dbReference type="InterPro" id="IPR013325">
    <property type="entry name" value="RNA_pol_sigma_r2"/>
</dbReference>
<evidence type="ECO:0000256" key="5">
    <source>
        <dbReference type="ARBA" id="ARBA00023163"/>
    </source>
</evidence>
<keyword evidence="2 6" id="KW-0805">Transcription regulation</keyword>
<organism evidence="9 10">
    <name type="scientific">Arcticibacter svalbardensis MN12-7</name>
    <dbReference type="NCBI Taxonomy" id="1150600"/>
    <lineage>
        <taxon>Bacteria</taxon>
        <taxon>Pseudomonadati</taxon>
        <taxon>Bacteroidota</taxon>
        <taxon>Sphingobacteriia</taxon>
        <taxon>Sphingobacteriales</taxon>
        <taxon>Sphingobacteriaceae</taxon>
        <taxon>Arcticibacter</taxon>
    </lineage>
</organism>
<sequence>MTTKNNNKPNKDGPSLERWVKLYTHYLYNWALFKTSDKQVAEDLLQDTFLAAYQQLTAFNGDSNPKTWLLAILNNKIKGYYRARCKDVGYNAHSKIEDGQMFAKFFDDNDRWKKEEKPSFWKVDQTHLLDDPEFNKTLDSCMESLPEQWRFAMNLKYIEEKKGALICQELDISPTNFWQILHRAKLQLRKCLEMKWFKA</sequence>
<comment type="caution">
    <text evidence="9">The sequence shown here is derived from an EMBL/GenBank/DDBJ whole genome shotgun (WGS) entry which is preliminary data.</text>
</comment>
<dbReference type="Pfam" id="PF08281">
    <property type="entry name" value="Sigma70_r4_2"/>
    <property type="match status" value="1"/>
</dbReference>
<dbReference type="SUPFAM" id="SSF88659">
    <property type="entry name" value="Sigma3 and sigma4 domains of RNA polymerase sigma factors"/>
    <property type="match status" value="1"/>
</dbReference>
<evidence type="ECO:0000313" key="10">
    <source>
        <dbReference type="Proteomes" id="UP000014174"/>
    </source>
</evidence>
<dbReference type="eggNOG" id="COG1595">
    <property type="taxonomic scope" value="Bacteria"/>
</dbReference>
<evidence type="ECO:0000256" key="1">
    <source>
        <dbReference type="ARBA" id="ARBA00010641"/>
    </source>
</evidence>
<dbReference type="InterPro" id="IPR013324">
    <property type="entry name" value="RNA_pol_sigma_r3/r4-like"/>
</dbReference>
<dbReference type="InterPro" id="IPR039425">
    <property type="entry name" value="RNA_pol_sigma-70-like"/>
</dbReference>
<dbReference type="GO" id="GO:0003677">
    <property type="term" value="F:DNA binding"/>
    <property type="evidence" value="ECO:0007669"/>
    <property type="project" value="UniProtKB-KW"/>
</dbReference>
<dbReference type="InterPro" id="IPR000838">
    <property type="entry name" value="RNA_pol_sigma70_ECF_CS"/>
</dbReference>
<evidence type="ECO:0000259" key="8">
    <source>
        <dbReference type="Pfam" id="PF08281"/>
    </source>
</evidence>
<dbReference type="GO" id="GO:0016987">
    <property type="term" value="F:sigma factor activity"/>
    <property type="evidence" value="ECO:0007669"/>
    <property type="project" value="UniProtKB-KW"/>
</dbReference>
<dbReference type="RefSeq" id="WP_016194523.1">
    <property type="nucleotide sequence ID" value="NZ_AQPN01000048.1"/>
</dbReference>
<dbReference type="AlphaFoldDB" id="R9GUZ3"/>
<dbReference type="GO" id="GO:0006352">
    <property type="term" value="P:DNA-templated transcription initiation"/>
    <property type="evidence" value="ECO:0007669"/>
    <property type="project" value="InterPro"/>
</dbReference>
<evidence type="ECO:0000256" key="3">
    <source>
        <dbReference type="ARBA" id="ARBA00023082"/>
    </source>
</evidence>
<feature type="domain" description="RNA polymerase sigma factor 70 region 4 type 2" evidence="8">
    <location>
        <begin position="138"/>
        <end position="188"/>
    </location>
</feature>
<dbReference type="NCBIfam" id="TIGR02937">
    <property type="entry name" value="sigma70-ECF"/>
    <property type="match status" value="1"/>
</dbReference>
<dbReference type="Pfam" id="PF04542">
    <property type="entry name" value="Sigma70_r2"/>
    <property type="match status" value="1"/>
</dbReference>
<keyword evidence="10" id="KW-1185">Reference proteome</keyword>
<comment type="similarity">
    <text evidence="1 6">Belongs to the sigma-70 factor family. ECF subfamily.</text>
</comment>
<keyword evidence="3 6" id="KW-0731">Sigma factor</keyword>
<name>R9GUZ3_9SPHI</name>
<feature type="domain" description="RNA polymerase sigma-70 region 2" evidence="7">
    <location>
        <begin position="22"/>
        <end position="84"/>
    </location>
</feature>
<keyword evidence="5 6" id="KW-0804">Transcription</keyword>
<evidence type="ECO:0000259" key="7">
    <source>
        <dbReference type="Pfam" id="PF04542"/>
    </source>
</evidence>
<dbReference type="OrthoDB" id="9782108at2"/>
<dbReference type="Gene3D" id="1.10.10.10">
    <property type="entry name" value="Winged helix-like DNA-binding domain superfamily/Winged helix DNA-binding domain"/>
    <property type="match status" value="1"/>
</dbReference>
<dbReference type="PROSITE" id="PS01063">
    <property type="entry name" value="SIGMA70_ECF"/>
    <property type="match status" value="1"/>
</dbReference>
<dbReference type="PANTHER" id="PTHR43133">
    <property type="entry name" value="RNA POLYMERASE ECF-TYPE SIGMA FACTO"/>
    <property type="match status" value="1"/>
</dbReference>
<evidence type="ECO:0000256" key="6">
    <source>
        <dbReference type="RuleBase" id="RU000716"/>
    </source>
</evidence>
<reference evidence="9 10" key="1">
    <citation type="journal article" date="2013" name="Genome Announc.">
        <title>Draft Genome Sequence of Arcticibacter svalbardensis Strain MN12-7T, a Member of the Family Sphingobacteriaceae Isolated from an Arctic Soil Sample.</title>
        <authorList>
            <person name="Shivaji S."/>
            <person name="Ara S."/>
            <person name="Prasad S."/>
            <person name="Manasa B.P."/>
            <person name="Begum Z."/>
            <person name="Singh A."/>
            <person name="Kumar Pinnaka A."/>
        </authorList>
    </citation>
    <scope>NUCLEOTIDE SEQUENCE [LARGE SCALE GENOMIC DNA]</scope>
    <source>
        <strain evidence="9 10">MN12-7</strain>
    </source>
</reference>
<gene>
    <name evidence="9" type="ORF">ADIARSV_1282</name>
</gene>
<keyword evidence="4 6" id="KW-0238">DNA-binding</keyword>
<dbReference type="InterPro" id="IPR013249">
    <property type="entry name" value="RNA_pol_sigma70_r4_t2"/>
</dbReference>